<evidence type="ECO:0008006" key="3">
    <source>
        <dbReference type="Google" id="ProtNLM"/>
    </source>
</evidence>
<dbReference type="AlphaFoldDB" id="A0A7W7YLN8"/>
<dbReference type="RefSeq" id="WP_184208848.1">
    <property type="nucleotide sequence ID" value="NZ_JACHIF010000004.1"/>
</dbReference>
<protein>
    <recommendedName>
        <fullName evidence="3">GYF domain-containing protein</fullName>
    </recommendedName>
</protein>
<evidence type="ECO:0000313" key="2">
    <source>
        <dbReference type="Proteomes" id="UP000534294"/>
    </source>
</evidence>
<gene>
    <name evidence="1" type="ORF">HNQ64_002493</name>
</gene>
<organism evidence="1 2">
    <name type="scientific">Prosthecobacter dejongeii</name>
    <dbReference type="NCBI Taxonomy" id="48465"/>
    <lineage>
        <taxon>Bacteria</taxon>
        <taxon>Pseudomonadati</taxon>
        <taxon>Verrucomicrobiota</taxon>
        <taxon>Verrucomicrobiia</taxon>
        <taxon>Verrucomicrobiales</taxon>
        <taxon>Verrucomicrobiaceae</taxon>
        <taxon>Prosthecobacter</taxon>
    </lineage>
</organism>
<dbReference type="EMBL" id="JACHIF010000004">
    <property type="protein sequence ID" value="MBB5038235.1"/>
    <property type="molecule type" value="Genomic_DNA"/>
</dbReference>
<reference evidence="1 2" key="1">
    <citation type="submission" date="2020-08" db="EMBL/GenBank/DDBJ databases">
        <title>Genomic Encyclopedia of Type Strains, Phase IV (KMG-IV): sequencing the most valuable type-strain genomes for metagenomic binning, comparative biology and taxonomic classification.</title>
        <authorList>
            <person name="Goeker M."/>
        </authorList>
    </citation>
    <scope>NUCLEOTIDE SEQUENCE [LARGE SCALE GENOMIC DNA]</scope>
    <source>
        <strain evidence="1 2">DSM 12251</strain>
    </source>
</reference>
<name>A0A7W7YLN8_9BACT</name>
<sequence length="153" mass="18058">MKSWWLCRDGVVHGPYDQDTVHRWLNEGEIFEGDQLAEVGTEAWQDGRSWALKNDESFLFENLLNEIVDEMRAKRVWRGINNDSPSPDFRWITLKESMAVTEYLNRTQPGWSANEKGEELYFWESDEMALKVRVALAKLFPEKLKAKSRVRYQ</sequence>
<proteinExistence type="predicted"/>
<evidence type="ECO:0000313" key="1">
    <source>
        <dbReference type="EMBL" id="MBB5038235.1"/>
    </source>
</evidence>
<dbReference type="Proteomes" id="UP000534294">
    <property type="component" value="Unassembled WGS sequence"/>
</dbReference>
<keyword evidence="2" id="KW-1185">Reference proteome</keyword>
<accession>A0A7W7YLN8</accession>
<comment type="caution">
    <text evidence="1">The sequence shown here is derived from an EMBL/GenBank/DDBJ whole genome shotgun (WGS) entry which is preliminary data.</text>
</comment>